<dbReference type="EC" id="3.2.1.78" evidence="4"/>
<dbReference type="InterPro" id="IPR001547">
    <property type="entry name" value="Glyco_hydro_5"/>
</dbReference>
<comment type="similarity">
    <text evidence="3">Belongs to the glycosyl hydrolase 5 (cellulase A) family.</text>
</comment>
<dbReference type="Gene3D" id="3.20.20.80">
    <property type="entry name" value="Glycosidases"/>
    <property type="match status" value="1"/>
</dbReference>
<dbReference type="OrthoDB" id="406631at2759"/>
<evidence type="ECO:0000313" key="12">
    <source>
        <dbReference type="Proteomes" id="UP000242875"/>
    </source>
</evidence>
<dbReference type="PANTHER" id="PTHR31451">
    <property type="match status" value="1"/>
</dbReference>
<dbReference type="Pfam" id="PF26410">
    <property type="entry name" value="GH5_mannosidase"/>
    <property type="match status" value="1"/>
</dbReference>
<evidence type="ECO:0000256" key="6">
    <source>
        <dbReference type="ARBA" id="ARBA00022729"/>
    </source>
</evidence>
<accession>A0A261Y4C4</accession>
<keyword evidence="12" id="KW-1185">Reference proteome</keyword>
<evidence type="ECO:0000256" key="7">
    <source>
        <dbReference type="ARBA" id="ARBA00022801"/>
    </source>
</evidence>
<dbReference type="EMBL" id="MVBO01000015">
    <property type="protein sequence ID" value="OZJ05455.1"/>
    <property type="molecule type" value="Genomic_DNA"/>
</dbReference>
<keyword evidence="7" id="KW-0378">Hydrolase</keyword>
<comment type="subcellular location">
    <subcellularLocation>
        <location evidence="2">Secreted</location>
    </subcellularLocation>
</comment>
<dbReference type="GO" id="GO:0016985">
    <property type="term" value="F:mannan endo-1,4-beta-mannosidase activity"/>
    <property type="evidence" value="ECO:0007669"/>
    <property type="project" value="UniProtKB-EC"/>
</dbReference>
<evidence type="ECO:0000256" key="1">
    <source>
        <dbReference type="ARBA" id="ARBA00001678"/>
    </source>
</evidence>
<feature type="domain" description="Glycoside hydrolase family 5" evidence="10">
    <location>
        <begin position="30"/>
        <end position="344"/>
    </location>
</feature>
<dbReference type="InterPro" id="IPR017853">
    <property type="entry name" value="GH"/>
</dbReference>
<evidence type="ECO:0000256" key="8">
    <source>
        <dbReference type="ARBA" id="ARBA00023295"/>
    </source>
</evidence>
<organism evidence="11 12">
    <name type="scientific">Bifiguratus adelaidae</name>
    <dbReference type="NCBI Taxonomy" id="1938954"/>
    <lineage>
        <taxon>Eukaryota</taxon>
        <taxon>Fungi</taxon>
        <taxon>Fungi incertae sedis</taxon>
        <taxon>Mucoromycota</taxon>
        <taxon>Mucoromycotina</taxon>
        <taxon>Endogonomycetes</taxon>
        <taxon>Endogonales</taxon>
        <taxon>Endogonales incertae sedis</taxon>
        <taxon>Bifiguratus</taxon>
    </lineage>
</organism>
<keyword evidence="8" id="KW-0326">Glycosidase</keyword>
<feature type="chain" id="PRO_5012921483" description="mannan endo-1,4-beta-mannosidase" evidence="9">
    <location>
        <begin position="20"/>
        <end position="413"/>
    </location>
</feature>
<dbReference type="GO" id="GO:0005576">
    <property type="term" value="C:extracellular region"/>
    <property type="evidence" value="ECO:0007669"/>
    <property type="project" value="UniProtKB-SubCell"/>
</dbReference>
<dbReference type="Proteomes" id="UP000242875">
    <property type="component" value="Unassembled WGS sequence"/>
</dbReference>
<evidence type="ECO:0000259" key="10">
    <source>
        <dbReference type="Pfam" id="PF26410"/>
    </source>
</evidence>
<keyword evidence="5" id="KW-0964">Secreted</keyword>
<dbReference type="InterPro" id="IPR045053">
    <property type="entry name" value="MAN-like"/>
</dbReference>
<sequence length="413" mass="45878">MRITDIVAALGALASVVNASPAHHRRGKPSDFVTVEGTHFALHGKPFYFAGANTYYLFYAQPSDVDADFAALNSIDGLVLRTWAWSEGEQGMSTGVWYQNYNASAGGIVYNDSPQNGLGRLDYVIDSARRHNVKLILTLTGNWVAFGGIDWYNQVFNSTYHDDFYTKPAIQEAYKNWMSHILNHKSSITGIVLKDDPTIMAFELANEPRCGGSQVNNTLLASPSCGPATITNWVKIMSAYFKSIDKNHLLAVGDEGFFNHPNGPSYTGTYSNIWDGTAGTDFEAFTATPDIDFGSVHSYMDSWNTPHDPQWLNNTLTWIAEHVQVANKIGKPVVLGEWGTTNKTMRLSDMPVINKEIESSGMAGDLYWMLADMYNGSFYPDYDGYTIYANDTNIKTLVTDHAKIMSSRNKGRR</sequence>
<name>A0A261Y4C4_9FUNG</name>
<dbReference type="GO" id="GO:0046355">
    <property type="term" value="P:mannan catabolic process"/>
    <property type="evidence" value="ECO:0007669"/>
    <property type="project" value="UniProtKB-ARBA"/>
</dbReference>
<evidence type="ECO:0000256" key="2">
    <source>
        <dbReference type="ARBA" id="ARBA00004613"/>
    </source>
</evidence>
<reference evidence="11 12" key="1">
    <citation type="journal article" date="2017" name="Mycologia">
        <title>Bifiguratus adelaidae, gen. et sp. nov., a new member of Mucoromycotina in endophytic and soil-dwelling habitats.</title>
        <authorList>
            <person name="Torres-Cruz T.J."/>
            <person name="Billingsley Tobias T.L."/>
            <person name="Almatruk M."/>
            <person name="Hesse C."/>
            <person name="Kuske C.R."/>
            <person name="Desiro A."/>
            <person name="Benucci G.M."/>
            <person name="Bonito G."/>
            <person name="Stajich J.E."/>
            <person name="Dunlap C."/>
            <person name="Arnold A.E."/>
            <person name="Porras-Alfaro A."/>
        </authorList>
    </citation>
    <scope>NUCLEOTIDE SEQUENCE [LARGE SCALE GENOMIC DNA]</scope>
    <source>
        <strain evidence="11 12">AZ0501</strain>
    </source>
</reference>
<dbReference type="PANTHER" id="PTHR31451:SF39">
    <property type="entry name" value="MANNAN ENDO-1,4-BETA-MANNOSIDASE 1"/>
    <property type="match status" value="1"/>
</dbReference>
<dbReference type="SUPFAM" id="SSF51445">
    <property type="entry name" value="(Trans)glycosidases"/>
    <property type="match status" value="1"/>
</dbReference>
<evidence type="ECO:0000256" key="3">
    <source>
        <dbReference type="ARBA" id="ARBA00005641"/>
    </source>
</evidence>
<dbReference type="AlphaFoldDB" id="A0A261Y4C4"/>
<evidence type="ECO:0000256" key="9">
    <source>
        <dbReference type="SAM" id="SignalP"/>
    </source>
</evidence>
<evidence type="ECO:0000256" key="4">
    <source>
        <dbReference type="ARBA" id="ARBA00012706"/>
    </source>
</evidence>
<proteinExistence type="inferred from homology"/>
<comment type="caution">
    <text evidence="11">The sequence shown here is derived from an EMBL/GenBank/DDBJ whole genome shotgun (WGS) entry which is preliminary data.</text>
</comment>
<evidence type="ECO:0000313" key="11">
    <source>
        <dbReference type="EMBL" id="OZJ05455.1"/>
    </source>
</evidence>
<keyword evidence="6 9" id="KW-0732">Signal</keyword>
<feature type="signal peptide" evidence="9">
    <location>
        <begin position="1"/>
        <end position="19"/>
    </location>
</feature>
<protein>
    <recommendedName>
        <fullName evidence="4">mannan endo-1,4-beta-mannosidase</fullName>
        <ecNumber evidence="4">3.2.1.78</ecNumber>
    </recommendedName>
</protein>
<gene>
    <name evidence="11" type="ORF">BZG36_01647</name>
</gene>
<comment type="catalytic activity">
    <reaction evidence="1">
        <text>Random hydrolysis of (1-&gt;4)-beta-D-mannosidic linkages in mannans, galactomannans and glucomannans.</text>
        <dbReference type="EC" id="3.2.1.78"/>
    </reaction>
</comment>
<evidence type="ECO:0000256" key="5">
    <source>
        <dbReference type="ARBA" id="ARBA00022525"/>
    </source>
</evidence>